<proteinExistence type="predicted"/>
<dbReference type="Proteomes" id="UP000011602">
    <property type="component" value="Unassembled WGS sequence"/>
</dbReference>
<organism evidence="3 4">
    <name type="scientific">Natronolimnohabitans innermongolicus JCM 12255</name>
    <dbReference type="NCBI Taxonomy" id="1227499"/>
    <lineage>
        <taxon>Archaea</taxon>
        <taxon>Methanobacteriati</taxon>
        <taxon>Methanobacteriota</taxon>
        <taxon>Stenosarchaea group</taxon>
        <taxon>Halobacteria</taxon>
        <taxon>Halobacteriales</taxon>
        <taxon>Natrialbaceae</taxon>
        <taxon>Natronolimnohabitans</taxon>
    </lineage>
</organism>
<dbReference type="Pfam" id="PF25929">
    <property type="entry name" value="DUF7974"/>
    <property type="match status" value="1"/>
</dbReference>
<feature type="region of interest" description="Disordered" evidence="1">
    <location>
        <begin position="1"/>
        <end position="26"/>
    </location>
</feature>
<comment type="caution">
    <text evidence="3">The sequence shown here is derived from an EMBL/GenBank/DDBJ whole genome shotgun (WGS) entry which is preliminary data.</text>
</comment>
<feature type="domain" description="DUF7974" evidence="2">
    <location>
        <begin position="42"/>
        <end position="177"/>
    </location>
</feature>
<evidence type="ECO:0000313" key="4">
    <source>
        <dbReference type="Proteomes" id="UP000011602"/>
    </source>
</evidence>
<protein>
    <recommendedName>
        <fullName evidence="2">DUF7974 domain-containing protein</fullName>
    </recommendedName>
</protein>
<dbReference type="OrthoDB" id="196304at2157"/>
<reference evidence="3 4" key="1">
    <citation type="journal article" date="2014" name="PLoS Genet.">
        <title>Phylogenetically driven sequencing of extremely halophilic archaea reveals strategies for static and dynamic osmo-response.</title>
        <authorList>
            <person name="Becker E.A."/>
            <person name="Seitzer P.M."/>
            <person name="Tritt A."/>
            <person name="Larsen D."/>
            <person name="Krusor M."/>
            <person name="Yao A.I."/>
            <person name="Wu D."/>
            <person name="Madern D."/>
            <person name="Eisen J.A."/>
            <person name="Darling A.E."/>
            <person name="Facciotti M.T."/>
        </authorList>
    </citation>
    <scope>NUCLEOTIDE SEQUENCE [LARGE SCALE GENOMIC DNA]</scope>
    <source>
        <strain evidence="3 4">JCM 12255</strain>
    </source>
</reference>
<gene>
    <name evidence="3" type="ORF">C493_04943</name>
</gene>
<dbReference type="InterPro" id="IPR058280">
    <property type="entry name" value="DUF7974"/>
</dbReference>
<dbReference type="RefSeq" id="WP_007258296.1">
    <property type="nucleotide sequence ID" value="NZ_AOHZ01000023.1"/>
</dbReference>
<evidence type="ECO:0000259" key="2">
    <source>
        <dbReference type="Pfam" id="PF25929"/>
    </source>
</evidence>
<name>L9XD49_9EURY</name>
<dbReference type="eggNOG" id="arCOG09081">
    <property type="taxonomic scope" value="Archaea"/>
</dbReference>
<accession>L9XD49</accession>
<evidence type="ECO:0000256" key="1">
    <source>
        <dbReference type="SAM" id="MobiDB-lite"/>
    </source>
</evidence>
<dbReference type="EMBL" id="AOHZ01000023">
    <property type="protein sequence ID" value="ELY59639.1"/>
    <property type="molecule type" value="Genomic_DNA"/>
</dbReference>
<sequence>MRRIYESDALHRDDDPHTPNEKDTSRRVQAVRWVNSTLLSRLLLPTGIAYRAVSVDISTPNDEFAPGESVPFVVTMKNSLPTPVTIPTESLVLWTWTVDGVPEASHVPLRDPPDERGAFVFDRGERKQFHKRWDQRFKVGNDEWEAADPGTYTLGAEFNVPAADEKGLSSETIVEIRSD</sequence>
<evidence type="ECO:0000313" key="3">
    <source>
        <dbReference type="EMBL" id="ELY59639.1"/>
    </source>
</evidence>
<dbReference type="STRING" id="1227499.C493_04943"/>
<dbReference type="AlphaFoldDB" id="L9XD49"/>
<keyword evidence="4" id="KW-1185">Reference proteome</keyword>